<feature type="compositionally biased region" description="Basic and acidic residues" evidence="1">
    <location>
        <begin position="76"/>
        <end position="86"/>
    </location>
</feature>
<feature type="compositionally biased region" description="Low complexity" evidence="1">
    <location>
        <begin position="250"/>
        <end position="265"/>
    </location>
</feature>
<feature type="compositionally biased region" description="Pro residues" evidence="1">
    <location>
        <begin position="691"/>
        <end position="701"/>
    </location>
</feature>
<gene>
    <name evidence="2" type="ORF">TRAPUB_10251</name>
</gene>
<feature type="region of interest" description="Disordered" evidence="1">
    <location>
        <begin position="422"/>
        <end position="472"/>
    </location>
</feature>
<evidence type="ECO:0000313" key="3">
    <source>
        <dbReference type="Proteomes" id="UP000184267"/>
    </source>
</evidence>
<feature type="region of interest" description="Disordered" evidence="1">
    <location>
        <begin position="320"/>
        <end position="406"/>
    </location>
</feature>
<feature type="region of interest" description="Disordered" evidence="1">
    <location>
        <begin position="494"/>
        <end position="524"/>
    </location>
</feature>
<dbReference type="OMA" id="WESMFRM"/>
<feature type="region of interest" description="Disordered" evidence="1">
    <location>
        <begin position="175"/>
        <end position="276"/>
    </location>
</feature>
<protein>
    <submittedName>
        <fullName evidence="2">Uncharacterized protein</fullName>
    </submittedName>
</protein>
<dbReference type="Proteomes" id="UP000184267">
    <property type="component" value="Unassembled WGS sequence"/>
</dbReference>
<feature type="region of interest" description="Disordered" evidence="1">
    <location>
        <begin position="674"/>
        <end position="715"/>
    </location>
</feature>
<accession>A0A1M2W0D3</accession>
<feature type="compositionally biased region" description="Basic and acidic residues" evidence="1">
    <location>
        <begin position="596"/>
        <end position="618"/>
    </location>
</feature>
<dbReference type="OrthoDB" id="2753771at2759"/>
<feature type="compositionally biased region" description="Polar residues" evidence="1">
    <location>
        <begin position="422"/>
        <end position="435"/>
    </location>
</feature>
<comment type="caution">
    <text evidence="2">The sequence shown here is derived from an EMBL/GenBank/DDBJ whole genome shotgun (WGS) entry which is preliminary data.</text>
</comment>
<feature type="compositionally biased region" description="Low complexity" evidence="1">
    <location>
        <begin position="443"/>
        <end position="456"/>
    </location>
</feature>
<evidence type="ECO:0000256" key="1">
    <source>
        <dbReference type="SAM" id="MobiDB-lite"/>
    </source>
</evidence>
<sequence length="829" mass="89807">MAEREPTRATIEEDIEETQRQIRHSAELIQSAFDGLTSLHGRVTEAAALRVQGRPPTASISRTRISVEDTSGSSRGGDRTSMDPGHEAILLSSPPTLPATTADSTTPGSSSPGRPRATDSTLSNLRSEILMSTESVRSRAGELDELRRTIVLHAQDRQRQDALTRILLDSPHRLTGTSARDLSTTDLNANRSSISSLPARSRRQLLESSLRQRTADDSATSLGAMVTARAETRRMSQRISEEASSTRSTSDPPMLSSVASSSAPALTRSPASQMPPGIATRLSRLAQEIQQDISRISQQSESLMSWISEHRTRLDAGLAAARPSALERDRSPSPSANRTPRPSHASIAVAAAAASPTPETGTSISPRGMTFAPRNVSSSTGQARPDPRLRGDGDESSTAFPRIASRRRLDATQAYLSLRAQTGESVEWTTPPSRTSNRDGPLSRSSRMDGGSPSSSTQIPAPTTSATGSLNTLQSDPELAQSMARVRSAIALARARQARRHGGEDEDEPTETRSYRVRRRLNADGDEDLQRVPVRAVRNSSWRSRDRESRESWDFDDDDADARRAWAEGSTSYDDDRAEGDIAWYGALRRLDALSRDRAGSQTEQHQRRWESMFRMDDDGSPVDANGDEATYPVNLGQRPVASSSSRQSSDTTADRASEYERNRSAMIARAHALTSSMGTPGSFSRTSTTLPPPPPAPPAARPFSLVSTTQNTPGSLWNDSGVRVRIRSAVARLDEDMRALDAARERAQSQHPLTSASFWPPDYADAYGSPPSPTLERSSAAGAGDGDLEQPVWGSPTPFYPSPLPLPRVENMWKLVSTSFDSIPSGAD</sequence>
<feature type="region of interest" description="Disordered" evidence="1">
    <location>
        <begin position="596"/>
        <end position="662"/>
    </location>
</feature>
<keyword evidence="3" id="KW-1185">Reference proteome</keyword>
<proteinExistence type="predicted"/>
<feature type="region of interest" description="Disordered" evidence="1">
    <location>
        <begin position="49"/>
        <end position="127"/>
    </location>
</feature>
<dbReference type="AlphaFoldDB" id="A0A1M2W0D3"/>
<reference evidence="2 3" key="1">
    <citation type="submission" date="2016-10" db="EMBL/GenBank/DDBJ databases">
        <title>Genome sequence of the basidiomycete white-rot fungus Trametes pubescens.</title>
        <authorList>
            <person name="Makela M.R."/>
            <person name="Granchi Z."/>
            <person name="Peng M."/>
            <person name="De Vries R.P."/>
            <person name="Grigoriev I."/>
            <person name="Riley R."/>
            <person name="Hilden K."/>
        </authorList>
    </citation>
    <scope>NUCLEOTIDE SEQUENCE [LARGE SCALE GENOMIC DNA]</scope>
    <source>
        <strain evidence="2 3">FBCC735</strain>
    </source>
</reference>
<feature type="compositionally biased region" description="Polar residues" evidence="1">
    <location>
        <begin position="674"/>
        <end position="690"/>
    </location>
</feature>
<feature type="compositionally biased region" description="Low complexity" evidence="1">
    <location>
        <begin position="642"/>
        <end position="652"/>
    </location>
</feature>
<feature type="compositionally biased region" description="Polar residues" evidence="1">
    <location>
        <begin position="706"/>
        <end position="715"/>
    </location>
</feature>
<feature type="region of interest" description="Disordered" evidence="1">
    <location>
        <begin position="745"/>
        <end position="800"/>
    </location>
</feature>
<feature type="compositionally biased region" description="Basic and acidic residues" evidence="1">
    <location>
        <begin position="653"/>
        <end position="662"/>
    </location>
</feature>
<feature type="compositionally biased region" description="Polar residues" evidence="1">
    <location>
        <begin position="457"/>
        <end position="472"/>
    </location>
</feature>
<organism evidence="2 3">
    <name type="scientific">Trametes pubescens</name>
    <name type="common">White-rot fungus</name>
    <dbReference type="NCBI Taxonomy" id="154538"/>
    <lineage>
        <taxon>Eukaryota</taxon>
        <taxon>Fungi</taxon>
        <taxon>Dikarya</taxon>
        <taxon>Basidiomycota</taxon>
        <taxon>Agaricomycotina</taxon>
        <taxon>Agaricomycetes</taxon>
        <taxon>Polyporales</taxon>
        <taxon>Polyporaceae</taxon>
        <taxon>Trametes</taxon>
    </lineage>
</organism>
<dbReference type="EMBL" id="MNAD01000421">
    <property type="protein sequence ID" value="OJT13232.1"/>
    <property type="molecule type" value="Genomic_DNA"/>
</dbReference>
<feature type="compositionally biased region" description="Low complexity" evidence="1">
    <location>
        <begin position="343"/>
        <end position="355"/>
    </location>
</feature>
<feature type="compositionally biased region" description="Polar residues" evidence="1">
    <location>
        <begin position="175"/>
        <end position="198"/>
    </location>
</feature>
<name>A0A1M2W0D3_TRAPU</name>
<feature type="compositionally biased region" description="Low complexity" evidence="1">
    <location>
        <begin position="98"/>
        <end position="115"/>
    </location>
</feature>
<evidence type="ECO:0000313" key="2">
    <source>
        <dbReference type="EMBL" id="OJT13232.1"/>
    </source>
</evidence>